<protein>
    <submittedName>
        <fullName evidence="1">Uncharacterized protein</fullName>
    </submittedName>
</protein>
<dbReference type="EMBL" id="JAACNH010000665">
    <property type="protein sequence ID" value="KAG8430727.1"/>
    <property type="molecule type" value="Genomic_DNA"/>
</dbReference>
<sequence length="83" mass="9757">MIYKIPCPYNFFYVLNLRLSAMGYWPCFSAEVAGICGFKANGPKLQNSAGWQCTIGLQYFFKHFCTDWFCFIHYSNTFWCFCV</sequence>
<comment type="caution">
    <text evidence="1">The sequence shown here is derived from an EMBL/GenBank/DDBJ whole genome shotgun (WGS) entry which is preliminary data.</text>
</comment>
<organism evidence="1 2">
    <name type="scientific">Hymenochirus boettgeri</name>
    <name type="common">Congo dwarf clawed frog</name>
    <dbReference type="NCBI Taxonomy" id="247094"/>
    <lineage>
        <taxon>Eukaryota</taxon>
        <taxon>Metazoa</taxon>
        <taxon>Chordata</taxon>
        <taxon>Craniata</taxon>
        <taxon>Vertebrata</taxon>
        <taxon>Euteleostomi</taxon>
        <taxon>Amphibia</taxon>
        <taxon>Batrachia</taxon>
        <taxon>Anura</taxon>
        <taxon>Pipoidea</taxon>
        <taxon>Pipidae</taxon>
        <taxon>Pipinae</taxon>
        <taxon>Hymenochirus</taxon>
    </lineage>
</organism>
<dbReference type="Proteomes" id="UP000812440">
    <property type="component" value="Unassembled WGS sequence"/>
</dbReference>
<dbReference type="AlphaFoldDB" id="A0A8T2IGD6"/>
<keyword evidence="2" id="KW-1185">Reference proteome</keyword>
<evidence type="ECO:0000313" key="2">
    <source>
        <dbReference type="Proteomes" id="UP000812440"/>
    </source>
</evidence>
<gene>
    <name evidence="1" type="ORF">GDO86_020068</name>
</gene>
<proteinExistence type="predicted"/>
<name>A0A8T2IGD6_9PIPI</name>
<reference evidence="1" key="1">
    <citation type="thesis" date="2020" institute="ProQuest LLC" country="789 East Eisenhower Parkway, Ann Arbor, MI, USA">
        <title>Comparative Genomics and Chromosome Evolution.</title>
        <authorList>
            <person name="Mudd A.B."/>
        </authorList>
    </citation>
    <scope>NUCLEOTIDE SEQUENCE</scope>
    <source>
        <strain evidence="1">Female2</strain>
        <tissue evidence="1">Blood</tissue>
    </source>
</reference>
<evidence type="ECO:0000313" key="1">
    <source>
        <dbReference type="EMBL" id="KAG8430727.1"/>
    </source>
</evidence>
<accession>A0A8T2IGD6</accession>